<dbReference type="AlphaFoldDB" id="A0A922HSH0"/>
<dbReference type="Proteomes" id="UP000790347">
    <property type="component" value="Unassembled WGS sequence"/>
</dbReference>
<name>A0A922HSH0_DERFA</name>
<feature type="compositionally biased region" description="Low complexity" evidence="1">
    <location>
        <begin position="10"/>
        <end position="20"/>
    </location>
</feature>
<reference evidence="2" key="2">
    <citation type="journal article" date="2022" name="Res Sq">
        <title>Comparative Genomics Reveals Insights into the Divergent Evolution of Astigmatic Mites and Household Pest Adaptations.</title>
        <authorList>
            <person name="Xiong Q."/>
            <person name="Wan A.T.-Y."/>
            <person name="Liu X.-Y."/>
            <person name="Fung C.S.-H."/>
            <person name="Xiao X."/>
            <person name="Malainual N."/>
            <person name="Hou J."/>
            <person name="Wang L."/>
            <person name="Wang M."/>
            <person name="Yang K."/>
            <person name="Cui Y."/>
            <person name="Leung E."/>
            <person name="Nong W."/>
            <person name="Shin S.-K."/>
            <person name="Au S."/>
            <person name="Jeong K.Y."/>
            <person name="Chew F.T."/>
            <person name="Hui J."/>
            <person name="Leung T.F."/>
            <person name="Tungtrongchitr A."/>
            <person name="Zhong N."/>
            <person name="Liu Z."/>
            <person name="Tsui S."/>
        </authorList>
    </citation>
    <scope>NUCLEOTIDE SEQUENCE</scope>
    <source>
        <strain evidence="2">Derf</strain>
        <tissue evidence="2">Whole organism</tissue>
    </source>
</reference>
<feature type="compositionally biased region" description="Polar residues" evidence="1">
    <location>
        <begin position="73"/>
        <end position="83"/>
    </location>
</feature>
<proteinExistence type="predicted"/>
<evidence type="ECO:0000313" key="3">
    <source>
        <dbReference type="Proteomes" id="UP000790347"/>
    </source>
</evidence>
<keyword evidence="3" id="KW-1185">Reference proteome</keyword>
<protein>
    <submittedName>
        <fullName evidence="2">Uncharacterized protein</fullName>
    </submittedName>
</protein>
<evidence type="ECO:0000313" key="2">
    <source>
        <dbReference type="EMBL" id="KAH9501022.1"/>
    </source>
</evidence>
<sequence>MDVTKATQLTSTSSSSSSSSSPPPPPSSTSSKIQEILLNDIHQSNIDNNNEIHFKNLQRIHDDNDPITKSKINHQTYENVTPFSSSSSST</sequence>
<evidence type="ECO:0000256" key="1">
    <source>
        <dbReference type="SAM" id="MobiDB-lite"/>
    </source>
</evidence>
<accession>A0A922HSH0</accession>
<organism evidence="2 3">
    <name type="scientific">Dermatophagoides farinae</name>
    <name type="common">American house dust mite</name>
    <dbReference type="NCBI Taxonomy" id="6954"/>
    <lineage>
        <taxon>Eukaryota</taxon>
        <taxon>Metazoa</taxon>
        <taxon>Ecdysozoa</taxon>
        <taxon>Arthropoda</taxon>
        <taxon>Chelicerata</taxon>
        <taxon>Arachnida</taxon>
        <taxon>Acari</taxon>
        <taxon>Acariformes</taxon>
        <taxon>Sarcoptiformes</taxon>
        <taxon>Astigmata</taxon>
        <taxon>Psoroptidia</taxon>
        <taxon>Analgoidea</taxon>
        <taxon>Pyroglyphidae</taxon>
        <taxon>Dermatophagoidinae</taxon>
        <taxon>Dermatophagoides</taxon>
    </lineage>
</organism>
<gene>
    <name evidence="2" type="ORF">DERF_011893</name>
</gene>
<feature type="region of interest" description="Disordered" evidence="1">
    <location>
        <begin position="63"/>
        <end position="90"/>
    </location>
</feature>
<reference evidence="2" key="1">
    <citation type="submission" date="2013-05" db="EMBL/GenBank/DDBJ databases">
        <authorList>
            <person name="Yim A.K.Y."/>
            <person name="Chan T.F."/>
            <person name="Ji K.M."/>
            <person name="Liu X.Y."/>
            <person name="Zhou J.W."/>
            <person name="Li R.Q."/>
            <person name="Yang K.Y."/>
            <person name="Li J."/>
            <person name="Li M."/>
            <person name="Law P.T.W."/>
            <person name="Wu Y.L."/>
            <person name="Cai Z.L."/>
            <person name="Qin H."/>
            <person name="Bao Y."/>
            <person name="Leung R.K.K."/>
            <person name="Ng P.K.S."/>
            <person name="Zou J."/>
            <person name="Zhong X.J."/>
            <person name="Ran P.X."/>
            <person name="Zhong N.S."/>
            <person name="Liu Z.G."/>
            <person name="Tsui S.K.W."/>
        </authorList>
    </citation>
    <scope>NUCLEOTIDE SEQUENCE</scope>
    <source>
        <strain evidence="2">Derf</strain>
        <tissue evidence="2">Whole organism</tissue>
    </source>
</reference>
<comment type="caution">
    <text evidence="2">The sequence shown here is derived from an EMBL/GenBank/DDBJ whole genome shotgun (WGS) entry which is preliminary data.</text>
</comment>
<dbReference type="EMBL" id="ASGP02000006">
    <property type="protein sequence ID" value="KAH9501022.1"/>
    <property type="molecule type" value="Genomic_DNA"/>
</dbReference>
<feature type="region of interest" description="Disordered" evidence="1">
    <location>
        <begin position="1"/>
        <end position="31"/>
    </location>
</feature>